<evidence type="ECO:0000313" key="3">
    <source>
        <dbReference type="Proteomes" id="UP000535838"/>
    </source>
</evidence>
<dbReference type="Gene3D" id="3.10.180.10">
    <property type="entry name" value="2,3-Dihydroxybiphenyl 1,2-Dioxygenase, domain 1"/>
    <property type="match status" value="1"/>
</dbReference>
<proteinExistence type="predicted"/>
<evidence type="ECO:0000313" key="2">
    <source>
        <dbReference type="EMBL" id="MBB6633900.1"/>
    </source>
</evidence>
<dbReference type="PANTHER" id="PTHR39175:SF1">
    <property type="entry name" value="FAMILY PROTEIN, PUTATIVE (AFU_ORTHOLOGUE AFUA_3G15060)-RELATED"/>
    <property type="match status" value="1"/>
</dbReference>
<dbReference type="EMBL" id="JACJVQ010000005">
    <property type="protein sequence ID" value="MBB6633900.1"/>
    <property type="molecule type" value="Genomic_DNA"/>
</dbReference>
<dbReference type="SUPFAM" id="SSF54593">
    <property type="entry name" value="Glyoxalase/Bleomycin resistance protein/Dihydroxybiphenyl dioxygenase"/>
    <property type="match status" value="1"/>
</dbReference>
<accession>A0A841SVK6</accession>
<dbReference type="Pfam" id="PF00903">
    <property type="entry name" value="Glyoxalase"/>
    <property type="match status" value="1"/>
</dbReference>
<name>A0A841SVK6_9BACL</name>
<keyword evidence="3" id="KW-1185">Reference proteome</keyword>
<dbReference type="InterPro" id="IPR004360">
    <property type="entry name" value="Glyas_Fos-R_dOase_dom"/>
</dbReference>
<dbReference type="AlphaFoldDB" id="A0A841SVK6"/>
<dbReference type="InterPro" id="IPR037523">
    <property type="entry name" value="VOC_core"/>
</dbReference>
<dbReference type="InterPro" id="IPR029068">
    <property type="entry name" value="Glyas_Bleomycin-R_OHBP_Dase"/>
</dbReference>
<comment type="caution">
    <text evidence="2">The sequence shown here is derived from an EMBL/GenBank/DDBJ whole genome shotgun (WGS) entry which is preliminary data.</text>
</comment>
<protein>
    <submittedName>
        <fullName evidence="2">VOC family protein</fullName>
    </submittedName>
</protein>
<dbReference type="PANTHER" id="PTHR39175">
    <property type="entry name" value="FAMILY PROTEIN, PUTATIVE (AFU_ORTHOLOGUE AFUA_3G15060)-RELATED"/>
    <property type="match status" value="1"/>
</dbReference>
<dbReference type="PROSITE" id="PS51819">
    <property type="entry name" value="VOC"/>
    <property type="match status" value="1"/>
</dbReference>
<sequence>MISERIYETKFYCTELAKEEGIDHVQLAAPQGCESKARQFFDGLLGWTEIPKPDKLQKRGGVWFQCGAHQVHVGVQEDFVPAAKAHPAFHVRNLDELRRHLLLHDQAVIDDEARADEGAKRFYVNDPFGNRLEFLEWR</sequence>
<feature type="domain" description="VOC" evidence="1">
    <location>
        <begin position="21"/>
        <end position="137"/>
    </location>
</feature>
<evidence type="ECO:0000259" key="1">
    <source>
        <dbReference type="PROSITE" id="PS51819"/>
    </source>
</evidence>
<reference evidence="2 3" key="1">
    <citation type="submission" date="2020-08" db="EMBL/GenBank/DDBJ databases">
        <title>Cohnella phylogeny.</title>
        <authorList>
            <person name="Dunlap C."/>
        </authorList>
    </citation>
    <scope>NUCLEOTIDE SEQUENCE [LARGE SCALE GENOMIC DNA]</scope>
    <source>
        <strain evidence="2 3">DSM 25241</strain>
    </source>
</reference>
<dbReference type="Proteomes" id="UP000535838">
    <property type="component" value="Unassembled WGS sequence"/>
</dbReference>
<dbReference type="RefSeq" id="WP_185119107.1">
    <property type="nucleotide sequence ID" value="NZ_JACJVQ010000005.1"/>
</dbReference>
<gene>
    <name evidence="2" type="ORF">H7B67_07250</name>
</gene>
<organism evidence="2 3">
    <name type="scientific">Cohnella thailandensis</name>
    <dbReference type="NCBI Taxonomy" id="557557"/>
    <lineage>
        <taxon>Bacteria</taxon>
        <taxon>Bacillati</taxon>
        <taxon>Bacillota</taxon>
        <taxon>Bacilli</taxon>
        <taxon>Bacillales</taxon>
        <taxon>Paenibacillaceae</taxon>
        <taxon>Cohnella</taxon>
    </lineage>
</organism>